<evidence type="ECO:0000313" key="2">
    <source>
        <dbReference type="Proteomes" id="UP000638353"/>
    </source>
</evidence>
<dbReference type="EMBL" id="BMVC01000002">
    <property type="protein sequence ID" value="GHC82941.1"/>
    <property type="molecule type" value="Genomic_DNA"/>
</dbReference>
<name>A0A919C8G6_9ACTN</name>
<dbReference type="AlphaFoldDB" id="A0A919C8G6"/>
<accession>A0A919C8G6</accession>
<comment type="caution">
    <text evidence="1">The sequence shown here is derived from an EMBL/GenBank/DDBJ whole genome shotgun (WGS) entry which is preliminary data.</text>
</comment>
<gene>
    <name evidence="1" type="ORF">GCM10010334_11620</name>
</gene>
<dbReference type="RefSeq" id="WP_189822361.1">
    <property type="nucleotide sequence ID" value="NZ_BMVC01000002.1"/>
</dbReference>
<proteinExistence type="predicted"/>
<reference evidence="1" key="1">
    <citation type="journal article" date="2014" name="Int. J. Syst. Evol. Microbiol.">
        <title>Complete genome sequence of Corynebacterium casei LMG S-19264T (=DSM 44701T), isolated from a smear-ripened cheese.</title>
        <authorList>
            <consortium name="US DOE Joint Genome Institute (JGI-PGF)"/>
            <person name="Walter F."/>
            <person name="Albersmeier A."/>
            <person name="Kalinowski J."/>
            <person name="Ruckert C."/>
        </authorList>
    </citation>
    <scope>NUCLEOTIDE SEQUENCE</scope>
    <source>
        <strain evidence="1">JCM 4637</strain>
    </source>
</reference>
<dbReference type="Proteomes" id="UP000638353">
    <property type="component" value="Unassembled WGS sequence"/>
</dbReference>
<protein>
    <submittedName>
        <fullName evidence="1">Uncharacterized protein</fullName>
    </submittedName>
</protein>
<sequence>MMVLLLLVLAVFFGLGFLNSLWWVAAALLIFGLMQYGRHRSRGGYRDYEEYRDDREREDRWGRRYARRHRSGWMRGDREHYS</sequence>
<reference evidence="1" key="2">
    <citation type="submission" date="2020-09" db="EMBL/GenBank/DDBJ databases">
        <authorList>
            <person name="Sun Q."/>
            <person name="Ohkuma M."/>
        </authorList>
    </citation>
    <scope>NUCLEOTIDE SEQUENCE</scope>
    <source>
        <strain evidence="1">JCM 4637</strain>
    </source>
</reference>
<evidence type="ECO:0000313" key="1">
    <source>
        <dbReference type="EMBL" id="GHC82941.1"/>
    </source>
</evidence>
<organism evidence="1 2">
    <name type="scientific">Streptomyces finlayi</name>
    <dbReference type="NCBI Taxonomy" id="67296"/>
    <lineage>
        <taxon>Bacteria</taxon>
        <taxon>Bacillati</taxon>
        <taxon>Actinomycetota</taxon>
        <taxon>Actinomycetes</taxon>
        <taxon>Kitasatosporales</taxon>
        <taxon>Streptomycetaceae</taxon>
        <taxon>Streptomyces</taxon>
    </lineage>
</organism>